<dbReference type="InterPro" id="IPR000683">
    <property type="entry name" value="Gfo/Idh/MocA-like_OxRdtase_N"/>
</dbReference>
<dbReference type="InterPro" id="IPR036291">
    <property type="entry name" value="NAD(P)-bd_dom_sf"/>
</dbReference>
<evidence type="ECO:0000313" key="3">
    <source>
        <dbReference type="EMBL" id="MFC4404112.1"/>
    </source>
</evidence>
<dbReference type="EMBL" id="JBHSDT010000008">
    <property type="protein sequence ID" value="MFC4404112.1"/>
    <property type="molecule type" value="Genomic_DNA"/>
</dbReference>
<protein>
    <submittedName>
        <fullName evidence="3">Gfo/Idh/MocA family protein</fullName>
    </submittedName>
</protein>
<dbReference type="Pfam" id="PF22725">
    <property type="entry name" value="GFO_IDH_MocA_C3"/>
    <property type="match status" value="1"/>
</dbReference>
<dbReference type="InterPro" id="IPR051450">
    <property type="entry name" value="Gfo/Idh/MocA_Oxidoreductases"/>
</dbReference>
<feature type="domain" description="Gfo/Idh/MocA-like oxidoreductase N-terminal" evidence="1">
    <location>
        <begin position="2"/>
        <end position="119"/>
    </location>
</feature>
<gene>
    <name evidence="3" type="ORF">ACFOY7_13645</name>
</gene>
<dbReference type="RefSeq" id="WP_390254101.1">
    <property type="nucleotide sequence ID" value="NZ_JBHSDT010000008.1"/>
</dbReference>
<evidence type="ECO:0000259" key="2">
    <source>
        <dbReference type="Pfam" id="PF22725"/>
    </source>
</evidence>
<accession>A0ABV8WW50</accession>
<dbReference type="SUPFAM" id="SSF51735">
    <property type="entry name" value="NAD(P)-binding Rossmann-fold domains"/>
    <property type="match status" value="1"/>
</dbReference>
<reference evidence="4" key="1">
    <citation type="journal article" date="2019" name="Int. J. Syst. Evol. Microbiol.">
        <title>The Global Catalogue of Microorganisms (GCM) 10K type strain sequencing project: providing services to taxonomists for standard genome sequencing and annotation.</title>
        <authorList>
            <consortium name="The Broad Institute Genomics Platform"/>
            <consortium name="The Broad Institute Genome Sequencing Center for Infectious Disease"/>
            <person name="Wu L."/>
            <person name="Ma J."/>
        </authorList>
    </citation>
    <scope>NUCLEOTIDE SEQUENCE [LARGE SCALE GENOMIC DNA]</scope>
    <source>
        <strain evidence="4">CCUG 37865</strain>
    </source>
</reference>
<keyword evidence="4" id="KW-1185">Reference proteome</keyword>
<organism evidence="3 4">
    <name type="scientific">Gracilibacillus xinjiangensis</name>
    <dbReference type="NCBI Taxonomy" id="1193282"/>
    <lineage>
        <taxon>Bacteria</taxon>
        <taxon>Bacillati</taxon>
        <taxon>Bacillota</taxon>
        <taxon>Bacilli</taxon>
        <taxon>Bacillales</taxon>
        <taxon>Bacillaceae</taxon>
        <taxon>Gracilibacillus</taxon>
    </lineage>
</organism>
<evidence type="ECO:0000313" key="4">
    <source>
        <dbReference type="Proteomes" id="UP001595882"/>
    </source>
</evidence>
<sequence length="324" mass="35769">MKIGVISFAHMHAYSYAKVFRQMKDVEITAVTDEDEARGKHAAGNFDAVFYTSYEELLEQNIDAVIVTSENINHCKHVIAAAKAKKHVLVEKPMATTIEDAEKMIRACKENGVLLQVAYPVRFNTSIMQAKEQIDNGMIGDILAINATNRGKNPGGWFVVPEKSGGGAVMDHTVHVVDVIRWFMNSEVQEVYAEIDQLFHDQPIDDAGLLTLSFTNGVFATLDCSWSKNKNFPSGADVTLEIIGTKGILSVDAFKQVLQVSTVQDGEQQFGWGDSMNESLIRDFIRNISEEKEPVTSGYDGLKTVEVILAAYESAKKVQPMSIG</sequence>
<dbReference type="Gene3D" id="3.30.360.10">
    <property type="entry name" value="Dihydrodipicolinate Reductase, domain 2"/>
    <property type="match status" value="1"/>
</dbReference>
<dbReference type="Gene3D" id="3.40.50.720">
    <property type="entry name" value="NAD(P)-binding Rossmann-like Domain"/>
    <property type="match status" value="1"/>
</dbReference>
<feature type="domain" description="GFO/IDH/MocA-like oxidoreductase" evidence="2">
    <location>
        <begin position="128"/>
        <end position="249"/>
    </location>
</feature>
<dbReference type="InterPro" id="IPR055170">
    <property type="entry name" value="GFO_IDH_MocA-like_dom"/>
</dbReference>
<name>A0ABV8WW50_9BACI</name>
<evidence type="ECO:0000259" key="1">
    <source>
        <dbReference type="Pfam" id="PF01408"/>
    </source>
</evidence>
<dbReference type="PANTHER" id="PTHR43377">
    <property type="entry name" value="BILIVERDIN REDUCTASE A"/>
    <property type="match status" value="1"/>
</dbReference>
<dbReference type="PANTHER" id="PTHR43377:SF1">
    <property type="entry name" value="BILIVERDIN REDUCTASE A"/>
    <property type="match status" value="1"/>
</dbReference>
<dbReference type="Pfam" id="PF01408">
    <property type="entry name" value="GFO_IDH_MocA"/>
    <property type="match status" value="1"/>
</dbReference>
<proteinExistence type="predicted"/>
<dbReference type="Proteomes" id="UP001595882">
    <property type="component" value="Unassembled WGS sequence"/>
</dbReference>
<comment type="caution">
    <text evidence="3">The sequence shown here is derived from an EMBL/GenBank/DDBJ whole genome shotgun (WGS) entry which is preliminary data.</text>
</comment>
<dbReference type="SUPFAM" id="SSF55347">
    <property type="entry name" value="Glyceraldehyde-3-phosphate dehydrogenase-like, C-terminal domain"/>
    <property type="match status" value="1"/>
</dbReference>